<dbReference type="Proteomes" id="UP000269721">
    <property type="component" value="Unassembled WGS sequence"/>
</dbReference>
<sequence length="166" mass="18598">MATLSTAPMTLDPWRSCFVNDLAARDRREKAAFVPLFAAPWEVTVFGARDVAGSDSWSLLLYPYFLTENAVLQRLSNQTQRAADLENQLSLLRVEHANVLKSLASSKEHGSPEAIKRFADLELQLSSLKDERADLYKTQGQNAQRVLELMETVRAQEDSIGMLQGE</sequence>
<evidence type="ECO:0000313" key="4">
    <source>
        <dbReference type="EMBL" id="RKO94448.1"/>
    </source>
</evidence>
<proteinExistence type="inferred from homology"/>
<evidence type="ECO:0000256" key="1">
    <source>
        <dbReference type="ARBA" id="ARBA00005331"/>
    </source>
</evidence>
<keyword evidence="5" id="KW-1185">Reference proteome</keyword>
<dbReference type="Pfam" id="PF08614">
    <property type="entry name" value="ATG16"/>
    <property type="match status" value="1"/>
</dbReference>
<organism evidence="4 5">
    <name type="scientific">Blyttiomyces helicus</name>
    <dbReference type="NCBI Taxonomy" id="388810"/>
    <lineage>
        <taxon>Eukaryota</taxon>
        <taxon>Fungi</taxon>
        <taxon>Fungi incertae sedis</taxon>
        <taxon>Chytridiomycota</taxon>
        <taxon>Chytridiomycota incertae sedis</taxon>
        <taxon>Chytridiomycetes</taxon>
        <taxon>Chytridiomycetes incertae sedis</taxon>
        <taxon>Blyttiomyces</taxon>
    </lineage>
</organism>
<dbReference type="AlphaFoldDB" id="A0A4P9WRF6"/>
<accession>A0A4P9WRF6</accession>
<evidence type="ECO:0000259" key="3">
    <source>
        <dbReference type="Pfam" id="PF08614"/>
    </source>
</evidence>
<comment type="similarity">
    <text evidence="1">Belongs to the ATG16 family.</text>
</comment>
<feature type="domain" description="Autophagy-related protein 16" evidence="3">
    <location>
        <begin position="70"/>
        <end position="159"/>
    </location>
</feature>
<feature type="coiled-coil region" evidence="2">
    <location>
        <begin position="68"/>
        <end position="138"/>
    </location>
</feature>
<dbReference type="EMBL" id="KZ993893">
    <property type="protein sequence ID" value="RKO94448.1"/>
    <property type="molecule type" value="Genomic_DNA"/>
</dbReference>
<gene>
    <name evidence="4" type="ORF">BDK51DRAFT_42006</name>
</gene>
<evidence type="ECO:0000256" key="2">
    <source>
        <dbReference type="SAM" id="Coils"/>
    </source>
</evidence>
<reference evidence="5" key="1">
    <citation type="journal article" date="2018" name="Nat. Microbiol.">
        <title>Leveraging single-cell genomics to expand the fungal tree of life.</title>
        <authorList>
            <person name="Ahrendt S.R."/>
            <person name="Quandt C.A."/>
            <person name="Ciobanu D."/>
            <person name="Clum A."/>
            <person name="Salamov A."/>
            <person name="Andreopoulos B."/>
            <person name="Cheng J.F."/>
            <person name="Woyke T."/>
            <person name="Pelin A."/>
            <person name="Henrissat B."/>
            <person name="Reynolds N.K."/>
            <person name="Benny G.L."/>
            <person name="Smith M.E."/>
            <person name="James T.Y."/>
            <person name="Grigoriev I.V."/>
        </authorList>
    </citation>
    <scope>NUCLEOTIDE SEQUENCE [LARGE SCALE GENOMIC DNA]</scope>
</reference>
<keyword evidence="2" id="KW-0175">Coiled coil</keyword>
<dbReference type="InterPro" id="IPR013923">
    <property type="entry name" value="Autophagy-rel_prot_16_dom"/>
</dbReference>
<name>A0A4P9WRF6_9FUNG</name>
<dbReference type="OrthoDB" id="538223at2759"/>
<protein>
    <recommendedName>
        <fullName evidence="3">Autophagy-related protein 16 domain-containing protein</fullName>
    </recommendedName>
</protein>
<evidence type="ECO:0000313" key="5">
    <source>
        <dbReference type="Proteomes" id="UP000269721"/>
    </source>
</evidence>